<feature type="compositionally biased region" description="Basic and acidic residues" evidence="1">
    <location>
        <begin position="58"/>
        <end position="116"/>
    </location>
</feature>
<feature type="compositionally biased region" description="Basic and acidic residues" evidence="1">
    <location>
        <begin position="124"/>
        <end position="151"/>
    </location>
</feature>
<comment type="caution">
    <text evidence="2">The sequence shown here is derived from an EMBL/GenBank/DDBJ whole genome shotgun (WGS) entry which is preliminary data.</text>
</comment>
<dbReference type="Proteomes" id="UP001500552">
    <property type="component" value="Unassembled WGS sequence"/>
</dbReference>
<feature type="compositionally biased region" description="Basic and acidic residues" evidence="1">
    <location>
        <begin position="22"/>
        <end position="40"/>
    </location>
</feature>
<feature type="region of interest" description="Disordered" evidence="1">
    <location>
        <begin position="1"/>
        <end position="151"/>
    </location>
</feature>
<evidence type="ECO:0000256" key="1">
    <source>
        <dbReference type="SAM" id="MobiDB-lite"/>
    </source>
</evidence>
<sequence>MQHDENDPRHPHHRDPRHRREQHPEEFRRDQNFNDFKSRWGEPSPPLNLHQNEWPPRGSDRFEQQGHFQQQREEWLPNERRQQHPRHEQQQSDISWRQRDVNFDRNNQRAENRWQHNETIPDPDDMRRRRRGLPDHERYWEERDRDNRNQR</sequence>
<accession>A0ABP8LQV8</accession>
<gene>
    <name evidence="2" type="ORF">GCM10023188_25410</name>
</gene>
<keyword evidence="3" id="KW-1185">Reference proteome</keyword>
<protein>
    <submittedName>
        <fullName evidence="2">Uncharacterized protein</fullName>
    </submittedName>
</protein>
<dbReference type="EMBL" id="BAABHC010000014">
    <property type="protein sequence ID" value="GAA4434451.1"/>
    <property type="molecule type" value="Genomic_DNA"/>
</dbReference>
<proteinExistence type="predicted"/>
<organism evidence="2 3">
    <name type="scientific">Pontibacter saemangeumensis</name>
    <dbReference type="NCBI Taxonomy" id="1084525"/>
    <lineage>
        <taxon>Bacteria</taxon>
        <taxon>Pseudomonadati</taxon>
        <taxon>Bacteroidota</taxon>
        <taxon>Cytophagia</taxon>
        <taxon>Cytophagales</taxon>
        <taxon>Hymenobacteraceae</taxon>
        <taxon>Pontibacter</taxon>
    </lineage>
</organism>
<feature type="compositionally biased region" description="Basic residues" evidence="1">
    <location>
        <begin position="10"/>
        <end position="21"/>
    </location>
</feature>
<reference evidence="3" key="1">
    <citation type="journal article" date="2019" name="Int. J. Syst. Evol. Microbiol.">
        <title>The Global Catalogue of Microorganisms (GCM) 10K type strain sequencing project: providing services to taxonomists for standard genome sequencing and annotation.</title>
        <authorList>
            <consortium name="The Broad Institute Genomics Platform"/>
            <consortium name="The Broad Institute Genome Sequencing Center for Infectious Disease"/>
            <person name="Wu L."/>
            <person name="Ma J."/>
        </authorList>
    </citation>
    <scope>NUCLEOTIDE SEQUENCE [LARGE SCALE GENOMIC DNA]</scope>
    <source>
        <strain evidence="3">JCM 17926</strain>
    </source>
</reference>
<evidence type="ECO:0000313" key="3">
    <source>
        <dbReference type="Proteomes" id="UP001500552"/>
    </source>
</evidence>
<dbReference type="RefSeq" id="WP_345159550.1">
    <property type="nucleotide sequence ID" value="NZ_BAABHC010000014.1"/>
</dbReference>
<name>A0ABP8LQV8_9BACT</name>
<evidence type="ECO:0000313" key="2">
    <source>
        <dbReference type="EMBL" id="GAA4434451.1"/>
    </source>
</evidence>